<dbReference type="PANTHER" id="PTHR10133">
    <property type="entry name" value="DNA POLYMERASE I"/>
    <property type="match status" value="1"/>
</dbReference>
<keyword evidence="9 16" id="KW-0378">Hydrolase</keyword>
<evidence type="ECO:0000313" key="20">
    <source>
        <dbReference type="EMBL" id="RFM23040.1"/>
    </source>
</evidence>
<evidence type="ECO:0000256" key="4">
    <source>
        <dbReference type="ARBA" id="ARBA00022679"/>
    </source>
</evidence>
<dbReference type="InterPro" id="IPR020046">
    <property type="entry name" value="5-3_exonucl_a-hlix_arch_N"/>
</dbReference>
<dbReference type="InterPro" id="IPR036279">
    <property type="entry name" value="5-3_exonuclease_C_sf"/>
</dbReference>
<dbReference type="Pfam" id="PF02739">
    <property type="entry name" value="5_3_exonuc_N"/>
    <property type="match status" value="1"/>
</dbReference>
<sequence length="937" mass="105489">MPNNAPYSRPALFLLDGMALVYRAYYALMPARMQTKTGFPTGAAFGFTNTLIKLIEHYAPHYIAVAFDSKEKTFRHEKYPEYKANRPLPPDDLLMQLEKIYSIVEGYGVKTVQMPGYEADDIMGSLAKKFETECDIFLVTPDKDFAQLVNEHIHILKPSKDDDAFEHYSRQEVKEKYGVYPEQIIDMLALMGDSSDNIPGVDGVGPKTAAALLNEYGSLEALLQNAHLIKKTKLRENLLKAKDQLQLSRFLVTIKTDLQIQIAIEELERKPPLPELLIPVLEELEFKQFLARLRRDKSIVIDDSSQLAEADRAADPDDDISFDFGANIGEDYTSQLPTPQSVGNYTLINTPEGLTELLQKLEHTKEFALDTETTSLDALEAQLVCISFAVKACEAYAIDFRHTLSMQEALQRLKPILENPNICKVGQNLKYDYTVLKNYDITLAPPYFDTMLASYVLNPDEPHNLDDMVAEYLKLRTVRYTDLVGRGRLQKRIEEVPIEDLKNYACQDADMALQLKSILHGKLSHEPALMNICTAIEFPLLRILAEMEYAGVAIDTSVLSELSKTLDVAIQEAAQAVYAAAGEIFNIDSPKQIAQVLFEKMKLPVKRRTKTGYSTDVKVLEELAEEFPIAGKILEYRSLQKLKSTYVDALPSLIRKKTGKVHTSFNQSVVATGRLSSSNPNLQNIPIRTPIGRQIRRAFVASRPDYMLLSADYSQIELRIAAELSGDETMQRAFKNGEDIHSATAKVIFETQNITPEMRRKAKEVNFGVLYGIQPFGLAQRLDISQSEAKAIIENYKAKYPKIFEFLSRVLEQARTQGYVETALGRRRYFKDIKHKSFSIRNAAERAAINAPIQGTAADMIKLAMIQIDEQIRSEKLESKMVLQVHDELLFDAPKAELDVLSAIVKKQMIEAAQRAGLKTVPVAVEVGIGENWLVAH</sequence>
<feature type="domain" description="5'-3' exonuclease" evidence="18">
    <location>
        <begin position="8"/>
        <end position="270"/>
    </location>
</feature>
<evidence type="ECO:0000256" key="10">
    <source>
        <dbReference type="ARBA" id="ARBA00022839"/>
    </source>
</evidence>
<dbReference type="EMBL" id="PHFL01000071">
    <property type="protein sequence ID" value="RFM23040.1"/>
    <property type="molecule type" value="Genomic_DNA"/>
</dbReference>
<evidence type="ECO:0000259" key="18">
    <source>
        <dbReference type="SMART" id="SM00475"/>
    </source>
</evidence>
<dbReference type="GO" id="GO:0006302">
    <property type="term" value="P:double-strand break repair"/>
    <property type="evidence" value="ECO:0007669"/>
    <property type="project" value="TreeGrafter"/>
</dbReference>
<dbReference type="Gene3D" id="3.30.420.10">
    <property type="entry name" value="Ribonuclease H-like superfamily/Ribonuclease H"/>
    <property type="match status" value="1"/>
</dbReference>
<dbReference type="GO" id="GO:0006261">
    <property type="term" value="P:DNA-templated DNA replication"/>
    <property type="evidence" value="ECO:0007669"/>
    <property type="project" value="UniProtKB-UniRule"/>
</dbReference>
<dbReference type="InterPro" id="IPR012337">
    <property type="entry name" value="RNaseH-like_sf"/>
</dbReference>
<keyword evidence="8 16" id="KW-0227">DNA damage</keyword>
<dbReference type="CDD" id="cd06139">
    <property type="entry name" value="DNA_polA_I_Ecoli_like_exo"/>
    <property type="match status" value="1"/>
</dbReference>
<accession>A0A395LWM8</accession>
<dbReference type="SUPFAM" id="SSF53098">
    <property type="entry name" value="Ribonuclease H-like"/>
    <property type="match status" value="1"/>
</dbReference>
<protein>
    <recommendedName>
        <fullName evidence="3 15">DNA polymerase I</fullName>
        <ecNumber evidence="2 15">2.7.7.7</ecNumber>
    </recommendedName>
</protein>
<feature type="domain" description="3'-5' exonuclease" evidence="17">
    <location>
        <begin position="345"/>
        <end position="524"/>
    </location>
</feature>
<dbReference type="InterPro" id="IPR002562">
    <property type="entry name" value="3'-5'_exonuclease_dom"/>
</dbReference>
<keyword evidence="10 16" id="KW-0269">Exonuclease</keyword>
<evidence type="ECO:0000256" key="2">
    <source>
        <dbReference type="ARBA" id="ARBA00012417"/>
    </source>
</evidence>
<dbReference type="GO" id="GO:0003677">
    <property type="term" value="F:DNA binding"/>
    <property type="evidence" value="ECO:0007669"/>
    <property type="project" value="UniProtKB-UniRule"/>
</dbReference>
<dbReference type="FunFam" id="1.10.150.20:FF:000003">
    <property type="entry name" value="DNA polymerase I"/>
    <property type="match status" value="1"/>
</dbReference>
<evidence type="ECO:0000256" key="16">
    <source>
        <dbReference type="RuleBase" id="RU004460"/>
    </source>
</evidence>
<dbReference type="InterPro" id="IPR001098">
    <property type="entry name" value="DNA-dir_DNA_pol_A_palm_dom"/>
</dbReference>
<dbReference type="CDD" id="cd09898">
    <property type="entry name" value="H3TH_53EXO"/>
    <property type="match status" value="1"/>
</dbReference>
<dbReference type="InterPro" id="IPR029060">
    <property type="entry name" value="PIN-like_dom_sf"/>
</dbReference>
<evidence type="ECO:0000256" key="9">
    <source>
        <dbReference type="ARBA" id="ARBA00022801"/>
    </source>
</evidence>
<dbReference type="Gene3D" id="3.30.70.370">
    <property type="match status" value="1"/>
</dbReference>
<keyword evidence="6 16" id="KW-0235">DNA replication</keyword>
<name>A0A395LWM8_9BACT</name>
<evidence type="ECO:0000256" key="5">
    <source>
        <dbReference type="ARBA" id="ARBA00022695"/>
    </source>
</evidence>
<evidence type="ECO:0000256" key="7">
    <source>
        <dbReference type="ARBA" id="ARBA00022722"/>
    </source>
</evidence>
<dbReference type="Gene3D" id="1.20.1060.10">
    <property type="entry name" value="Taq DNA Polymerase, Chain T, domain 4"/>
    <property type="match status" value="1"/>
</dbReference>
<dbReference type="GO" id="GO:0008408">
    <property type="term" value="F:3'-5' exonuclease activity"/>
    <property type="evidence" value="ECO:0007669"/>
    <property type="project" value="UniProtKB-UniRule"/>
</dbReference>
<keyword evidence="4 16" id="KW-0808">Transferase</keyword>
<keyword evidence="11 16" id="KW-0239">DNA-directed DNA polymerase</keyword>
<dbReference type="InterPro" id="IPR018320">
    <property type="entry name" value="DNA_polymerase_1"/>
</dbReference>
<dbReference type="InterPro" id="IPR008918">
    <property type="entry name" value="HhH2"/>
</dbReference>
<keyword evidence="12 16" id="KW-0238">DNA-binding</keyword>
<evidence type="ECO:0000256" key="8">
    <source>
        <dbReference type="ARBA" id="ARBA00022763"/>
    </source>
</evidence>
<dbReference type="GO" id="GO:0008409">
    <property type="term" value="F:5'-3' exonuclease activity"/>
    <property type="evidence" value="ECO:0007669"/>
    <property type="project" value="UniProtKB-UniRule"/>
</dbReference>
<comment type="catalytic activity">
    <reaction evidence="14 16">
        <text>DNA(n) + a 2'-deoxyribonucleoside 5'-triphosphate = DNA(n+1) + diphosphate</text>
        <dbReference type="Rhea" id="RHEA:22508"/>
        <dbReference type="Rhea" id="RHEA-COMP:17339"/>
        <dbReference type="Rhea" id="RHEA-COMP:17340"/>
        <dbReference type="ChEBI" id="CHEBI:33019"/>
        <dbReference type="ChEBI" id="CHEBI:61560"/>
        <dbReference type="ChEBI" id="CHEBI:173112"/>
        <dbReference type="EC" id="2.7.7.7"/>
    </reaction>
</comment>
<keyword evidence="13 16" id="KW-0234">DNA repair</keyword>
<evidence type="ECO:0000256" key="11">
    <source>
        <dbReference type="ARBA" id="ARBA00022932"/>
    </source>
</evidence>
<dbReference type="InterPro" id="IPR043502">
    <property type="entry name" value="DNA/RNA_pol_sf"/>
</dbReference>
<dbReference type="SUPFAM" id="SSF88723">
    <property type="entry name" value="PIN domain-like"/>
    <property type="match status" value="1"/>
</dbReference>
<dbReference type="CDD" id="cd08637">
    <property type="entry name" value="DNA_pol_A_pol_I_C"/>
    <property type="match status" value="1"/>
</dbReference>
<dbReference type="GO" id="GO:0003887">
    <property type="term" value="F:DNA-directed DNA polymerase activity"/>
    <property type="evidence" value="ECO:0007669"/>
    <property type="project" value="UniProtKB-UniRule"/>
</dbReference>
<dbReference type="Pfam" id="PF01612">
    <property type="entry name" value="DNA_pol_A_exo1"/>
    <property type="match status" value="1"/>
</dbReference>
<dbReference type="Gene3D" id="1.10.150.20">
    <property type="entry name" value="5' to 3' exonuclease, C-terminal subdomain"/>
    <property type="match status" value="2"/>
</dbReference>
<comment type="function">
    <text evidence="16">In addition to polymerase activity, this DNA polymerase exhibits 3'-5' and 5'-3' exonuclease activity.</text>
</comment>
<dbReference type="InterPro" id="IPR002421">
    <property type="entry name" value="5-3_exonuclease"/>
</dbReference>
<dbReference type="InterPro" id="IPR020045">
    <property type="entry name" value="DNA_polI_H3TH"/>
</dbReference>
<evidence type="ECO:0000256" key="13">
    <source>
        <dbReference type="ARBA" id="ARBA00023204"/>
    </source>
</evidence>
<gene>
    <name evidence="16" type="primary">polA</name>
    <name evidence="20" type="ORF">D0433_13450</name>
</gene>
<dbReference type="EC" id="2.7.7.7" evidence="2 15"/>
<proteinExistence type="inferred from homology"/>
<dbReference type="InterPro" id="IPR036397">
    <property type="entry name" value="RNaseH_sf"/>
</dbReference>
<feature type="domain" description="DNA-directed DNA polymerase family A palm" evidence="19">
    <location>
        <begin position="692"/>
        <end position="897"/>
    </location>
</feature>
<dbReference type="CDD" id="cd09859">
    <property type="entry name" value="PIN_53EXO"/>
    <property type="match status" value="1"/>
</dbReference>
<reference evidence="20 21" key="1">
    <citation type="journal article" date="2011" name="ISME J.">
        <title>Community ecology of hot spring cyanobacterial mats: predominant populations and their functional potential.</title>
        <authorList>
            <person name="Klatt C.G."/>
            <person name="Wood J.M."/>
            <person name="Rusch D.B."/>
            <person name="Bateson M.M."/>
            <person name="Hamamura N."/>
            <person name="Heidelberg J.F."/>
            <person name="Grossman A.R."/>
            <person name="Bhaya D."/>
            <person name="Cohan F.M."/>
            <person name="Kuhl M."/>
            <person name="Bryant D.A."/>
            <person name="Ward D.M."/>
        </authorList>
    </citation>
    <scope>NUCLEOTIDE SEQUENCE [LARGE SCALE GENOMIC DNA]</scope>
    <source>
        <strain evidence="20">OS</strain>
    </source>
</reference>
<dbReference type="AlphaFoldDB" id="A0A395LWM8"/>
<dbReference type="Proteomes" id="UP000266389">
    <property type="component" value="Unassembled WGS sequence"/>
</dbReference>
<evidence type="ECO:0000256" key="14">
    <source>
        <dbReference type="ARBA" id="ARBA00049244"/>
    </source>
</evidence>
<evidence type="ECO:0000259" key="17">
    <source>
        <dbReference type="SMART" id="SM00474"/>
    </source>
</evidence>
<dbReference type="Gene3D" id="3.40.50.1010">
    <property type="entry name" value="5'-nuclease"/>
    <property type="match status" value="1"/>
</dbReference>
<dbReference type="FunFam" id="1.10.150.20:FF:000002">
    <property type="entry name" value="DNA polymerase I"/>
    <property type="match status" value="1"/>
</dbReference>
<dbReference type="PANTHER" id="PTHR10133:SF27">
    <property type="entry name" value="DNA POLYMERASE NU"/>
    <property type="match status" value="1"/>
</dbReference>
<evidence type="ECO:0000256" key="1">
    <source>
        <dbReference type="ARBA" id="ARBA00007705"/>
    </source>
</evidence>
<comment type="similarity">
    <text evidence="1 16">Belongs to the DNA polymerase type-A family.</text>
</comment>
<dbReference type="SUPFAM" id="SSF56672">
    <property type="entry name" value="DNA/RNA polymerases"/>
    <property type="match status" value="1"/>
</dbReference>
<organism evidence="20 21">
    <name type="scientific">Candidatus Thermochlorobacter aerophilus</name>
    <dbReference type="NCBI Taxonomy" id="1868324"/>
    <lineage>
        <taxon>Bacteria</taxon>
        <taxon>Pseudomonadati</taxon>
        <taxon>Chlorobiota</taxon>
        <taxon>Chlorobiia</taxon>
        <taxon>Chlorobiales</taxon>
        <taxon>Candidatus Thermochlorobacteriaceae</taxon>
        <taxon>Candidatus Thermochlorobacter</taxon>
    </lineage>
</organism>
<dbReference type="NCBIfam" id="TIGR00593">
    <property type="entry name" value="pola"/>
    <property type="match status" value="1"/>
</dbReference>
<dbReference type="SUPFAM" id="SSF47807">
    <property type="entry name" value="5' to 3' exonuclease, C-terminal subdomain"/>
    <property type="match status" value="1"/>
</dbReference>
<dbReference type="InterPro" id="IPR002298">
    <property type="entry name" value="DNA_polymerase_A"/>
</dbReference>
<dbReference type="NCBIfam" id="NF004397">
    <property type="entry name" value="PRK05755.1"/>
    <property type="match status" value="1"/>
</dbReference>
<evidence type="ECO:0000256" key="3">
    <source>
        <dbReference type="ARBA" id="ARBA00020311"/>
    </source>
</evidence>
<evidence type="ECO:0000256" key="6">
    <source>
        <dbReference type="ARBA" id="ARBA00022705"/>
    </source>
</evidence>
<comment type="caution">
    <text evidence="20">The sequence shown here is derived from an EMBL/GenBank/DDBJ whole genome shotgun (WGS) entry which is preliminary data.</text>
</comment>
<dbReference type="PRINTS" id="PR00868">
    <property type="entry name" value="DNAPOLI"/>
</dbReference>
<evidence type="ECO:0000256" key="12">
    <source>
        <dbReference type="ARBA" id="ARBA00023125"/>
    </source>
</evidence>
<dbReference type="SMART" id="SM00475">
    <property type="entry name" value="53EXOc"/>
    <property type="match status" value="1"/>
</dbReference>
<keyword evidence="5 16" id="KW-0548">Nucleotidyltransferase</keyword>
<dbReference type="Pfam" id="PF00476">
    <property type="entry name" value="DNA_pol_A"/>
    <property type="match status" value="1"/>
</dbReference>
<evidence type="ECO:0000313" key="21">
    <source>
        <dbReference type="Proteomes" id="UP000266389"/>
    </source>
</evidence>
<dbReference type="Pfam" id="PF01367">
    <property type="entry name" value="5_3_exonuc"/>
    <property type="match status" value="1"/>
</dbReference>
<evidence type="ECO:0000256" key="15">
    <source>
        <dbReference type="NCBIfam" id="TIGR00593"/>
    </source>
</evidence>
<dbReference type="SMART" id="SM00474">
    <property type="entry name" value="35EXOc"/>
    <property type="match status" value="1"/>
</dbReference>
<dbReference type="FunFam" id="1.20.1060.10:FF:000001">
    <property type="entry name" value="DNA polymerase I"/>
    <property type="match status" value="1"/>
</dbReference>
<dbReference type="SMART" id="SM00279">
    <property type="entry name" value="HhH2"/>
    <property type="match status" value="1"/>
</dbReference>
<evidence type="ECO:0000259" key="19">
    <source>
        <dbReference type="SMART" id="SM00482"/>
    </source>
</evidence>
<keyword evidence="7" id="KW-0540">Nuclease</keyword>
<dbReference type="SMART" id="SM00482">
    <property type="entry name" value="POLAc"/>
    <property type="match status" value="1"/>
</dbReference>